<evidence type="ECO:0000256" key="6">
    <source>
        <dbReference type="RuleBase" id="RU363132"/>
    </source>
</evidence>
<dbReference type="Gramene" id="GBG85966">
    <property type="protein sequence ID" value="GBG85966"/>
    <property type="gene ID" value="CBR_g40779"/>
</dbReference>
<accession>A0A388LUH2</accession>
<name>A0A388LUH2_CHABU</name>
<dbReference type="STRING" id="69332.A0A388LUH2"/>
<feature type="domain" description="Reticulon" evidence="8">
    <location>
        <begin position="92"/>
        <end position="238"/>
    </location>
</feature>
<feature type="transmembrane region" description="Helical" evidence="6">
    <location>
        <begin position="125"/>
        <end position="146"/>
    </location>
</feature>
<gene>
    <name evidence="9" type="ORF">CBR_g40779</name>
</gene>
<dbReference type="GO" id="GO:0005789">
    <property type="term" value="C:endoplasmic reticulum membrane"/>
    <property type="evidence" value="ECO:0007669"/>
    <property type="project" value="UniProtKB-SubCell"/>
</dbReference>
<dbReference type="Proteomes" id="UP000265515">
    <property type="component" value="Unassembled WGS sequence"/>
</dbReference>
<evidence type="ECO:0000313" key="10">
    <source>
        <dbReference type="Proteomes" id="UP000265515"/>
    </source>
</evidence>
<keyword evidence="4 6" id="KW-1133">Transmembrane helix</keyword>
<dbReference type="InterPro" id="IPR044177">
    <property type="entry name" value="RTNLB22/23"/>
</dbReference>
<protein>
    <recommendedName>
        <fullName evidence="6">Reticulon-like protein</fullName>
    </recommendedName>
</protein>
<evidence type="ECO:0000313" key="9">
    <source>
        <dbReference type="EMBL" id="GBG85966.1"/>
    </source>
</evidence>
<feature type="transmembrane region" description="Helical" evidence="6">
    <location>
        <begin position="198"/>
        <end position="215"/>
    </location>
</feature>
<dbReference type="OrthoDB" id="2020646at2759"/>
<dbReference type="EMBL" id="BFEA01000542">
    <property type="protein sequence ID" value="GBG85966.1"/>
    <property type="molecule type" value="Genomic_DNA"/>
</dbReference>
<dbReference type="PROSITE" id="PS50845">
    <property type="entry name" value="RETICULON"/>
    <property type="match status" value="1"/>
</dbReference>
<reference evidence="9 10" key="1">
    <citation type="journal article" date="2018" name="Cell">
        <title>The Chara Genome: Secondary Complexity and Implications for Plant Terrestrialization.</title>
        <authorList>
            <person name="Nishiyama T."/>
            <person name="Sakayama H."/>
            <person name="Vries J.D."/>
            <person name="Buschmann H."/>
            <person name="Saint-Marcoux D."/>
            <person name="Ullrich K.K."/>
            <person name="Haas F.B."/>
            <person name="Vanderstraeten L."/>
            <person name="Becker D."/>
            <person name="Lang D."/>
            <person name="Vosolsobe S."/>
            <person name="Rombauts S."/>
            <person name="Wilhelmsson P.K.I."/>
            <person name="Janitza P."/>
            <person name="Kern R."/>
            <person name="Heyl A."/>
            <person name="Rumpler F."/>
            <person name="Villalobos L.I.A.C."/>
            <person name="Clay J.M."/>
            <person name="Skokan R."/>
            <person name="Toyoda A."/>
            <person name="Suzuki Y."/>
            <person name="Kagoshima H."/>
            <person name="Schijlen E."/>
            <person name="Tajeshwar N."/>
            <person name="Catarino B."/>
            <person name="Hetherington A.J."/>
            <person name="Saltykova A."/>
            <person name="Bonnot C."/>
            <person name="Breuninger H."/>
            <person name="Symeonidi A."/>
            <person name="Radhakrishnan G.V."/>
            <person name="Van Nieuwerburgh F."/>
            <person name="Deforce D."/>
            <person name="Chang C."/>
            <person name="Karol K.G."/>
            <person name="Hedrich R."/>
            <person name="Ulvskov P."/>
            <person name="Glockner G."/>
            <person name="Delwiche C.F."/>
            <person name="Petrasek J."/>
            <person name="Van de Peer Y."/>
            <person name="Friml J."/>
            <person name="Beilby M."/>
            <person name="Dolan L."/>
            <person name="Kohara Y."/>
            <person name="Sugano S."/>
            <person name="Fujiyama A."/>
            <person name="Delaux P.-M."/>
            <person name="Quint M."/>
            <person name="TheiBen G."/>
            <person name="Hagemann M."/>
            <person name="Harholt J."/>
            <person name="Dunand C."/>
            <person name="Zachgo S."/>
            <person name="Langdale J."/>
            <person name="Maumus F."/>
            <person name="Straeten D.V.D."/>
            <person name="Gould S.B."/>
            <person name="Rensing S.A."/>
        </authorList>
    </citation>
    <scope>NUCLEOTIDE SEQUENCE [LARGE SCALE GENOMIC DNA]</scope>
    <source>
        <strain evidence="9 10">S276</strain>
    </source>
</reference>
<evidence type="ECO:0000256" key="7">
    <source>
        <dbReference type="SAM" id="MobiDB-lite"/>
    </source>
</evidence>
<keyword evidence="3 6" id="KW-0256">Endoplasmic reticulum</keyword>
<dbReference type="InterPro" id="IPR003388">
    <property type="entry name" value="Reticulon"/>
</dbReference>
<feature type="region of interest" description="Disordered" evidence="7">
    <location>
        <begin position="57"/>
        <end position="78"/>
    </location>
</feature>
<comment type="subcellular location">
    <subcellularLocation>
        <location evidence="1 6">Endoplasmic reticulum membrane</location>
        <topology evidence="1 6">Multi-pass membrane protein</topology>
    </subcellularLocation>
</comment>
<dbReference type="Pfam" id="PF02453">
    <property type="entry name" value="Reticulon"/>
    <property type="match status" value="1"/>
</dbReference>
<proteinExistence type="predicted"/>
<dbReference type="AlphaFoldDB" id="A0A388LUH2"/>
<keyword evidence="10" id="KW-1185">Reference proteome</keyword>
<dbReference type="PANTHER" id="PTHR47879">
    <property type="entry name" value="RETICULON-LIKE PROTEIN B22"/>
    <property type="match status" value="1"/>
</dbReference>
<dbReference type="PANTHER" id="PTHR47879:SF2">
    <property type="entry name" value="RETICULON-LIKE PROTEIN B22"/>
    <property type="match status" value="1"/>
</dbReference>
<feature type="transmembrane region" description="Helical" evidence="6">
    <location>
        <begin position="221"/>
        <end position="241"/>
    </location>
</feature>
<sequence>MGLSCSSSKRSCMQAVQSEEEWPEKVVIETIGREDGRRGRSRFRRVLSIRKSFSRSSHGVVSSPSELSHSSSESLPSPLRSTEYHNDLGRTISDIVLWRRPMTTVIAIACGSLVYYHVVFRLCSVVSLVADVLLVLACATVVLYHFSSIFASSLKMDLARDWEFSAESANCIAAFGANTIGATEAVFRVAASGSDYRLFVKVMIVLYSTSIIGRVVSGPTFIFICMWLLFTVPVVLSRLGIDTDMCFRRAPDSNGNQTDSSLSPMPRR</sequence>
<organism evidence="9 10">
    <name type="scientific">Chara braunii</name>
    <name type="common">Braun's stonewort</name>
    <dbReference type="NCBI Taxonomy" id="69332"/>
    <lineage>
        <taxon>Eukaryota</taxon>
        <taxon>Viridiplantae</taxon>
        <taxon>Streptophyta</taxon>
        <taxon>Charophyceae</taxon>
        <taxon>Charales</taxon>
        <taxon>Characeae</taxon>
        <taxon>Chara</taxon>
    </lineage>
</organism>
<comment type="caution">
    <text evidence="9">The sequence shown here is derived from an EMBL/GenBank/DDBJ whole genome shotgun (WGS) entry which is preliminary data.</text>
</comment>
<feature type="transmembrane region" description="Helical" evidence="6">
    <location>
        <begin position="102"/>
        <end position="119"/>
    </location>
</feature>
<evidence type="ECO:0000256" key="5">
    <source>
        <dbReference type="ARBA" id="ARBA00023136"/>
    </source>
</evidence>
<keyword evidence="2 6" id="KW-0812">Transmembrane</keyword>
<keyword evidence="5 6" id="KW-0472">Membrane</keyword>
<evidence type="ECO:0000256" key="4">
    <source>
        <dbReference type="ARBA" id="ARBA00022989"/>
    </source>
</evidence>
<evidence type="ECO:0000259" key="8">
    <source>
        <dbReference type="PROSITE" id="PS50845"/>
    </source>
</evidence>
<evidence type="ECO:0000256" key="3">
    <source>
        <dbReference type="ARBA" id="ARBA00022824"/>
    </source>
</evidence>
<evidence type="ECO:0000256" key="1">
    <source>
        <dbReference type="ARBA" id="ARBA00004477"/>
    </source>
</evidence>
<evidence type="ECO:0000256" key="2">
    <source>
        <dbReference type="ARBA" id="ARBA00022692"/>
    </source>
</evidence>